<keyword evidence="5" id="KW-0548">Nucleotidyltransferase</keyword>
<name>A0ABP1G449_9CHLO</name>
<comment type="caution">
    <text evidence="9">The sequence shown here is derived from an EMBL/GenBank/DDBJ whole genome shotgun (WGS) entry which is preliminary data.</text>
</comment>
<keyword evidence="8" id="KW-0732">Signal</keyword>
<evidence type="ECO:0000256" key="8">
    <source>
        <dbReference type="SAM" id="SignalP"/>
    </source>
</evidence>
<dbReference type="SUPFAM" id="SSF53448">
    <property type="entry name" value="Nucleotide-diphospho-sugar transferases"/>
    <property type="match status" value="1"/>
</dbReference>
<comment type="catalytic activity">
    <reaction evidence="6">
        <text>N-acetyl-alpha-D-glucosamine 1-phosphate + UTP + H(+) = UDP-N-acetyl-alpha-D-glucosamine + diphosphate</text>
        <dbReference type="Rhea" id="RHEA:13509"/>
        <dbReference type="ChEBI" id="CHEBI:15378"/>
        <dbReference type="ChEBI" id="CHEBI:33019"/>
        <dbReference type="ChEBI" id="CHEBI:46398"/>
        <dbReference type="ChEBI" id="CHEBI:57705"/>
        <dbReference type="ChEBI" id="CHEBI:57776"/>
        <dbReference type="EC" id="2.7.7.23"/>
    </reaction>
</comment>
<dbReference type="EC" id="2.7.7.23" evidence="3"/>
<feature type="region of interest" description="Disordered" evidence="7">
    <location>
        <begin position="552"/>
        <end position="581"/>
    </location>
</feature>
<evidence type="ECO:0000256" key="4">
    <source>
        <dbReference type="ARBA" id="ARBA00022679"/>
    </source>
</evidence>
<keyword evidence="4" id="KW-0808">Transferase</keyword>
<dbReference type="InterPro" id="IPR002618">
    <property type="entry name" value="UDPGP_fam"/>
</dbReference>
<dbReference type="InterPro" id="IPR029044">
    <property type="entry name" value="Nucleotide-diphossugar_trans"/>
</dbReference>
<dbReference type="PANTHER" id="PTHR11952">
    <property type="entry name" value="UDP- GLUCOSE PYROPHOSPHORYLASE"/>
    <property type="match status" value="1"/>
</dbReference>
<feature type="region of interest" description="Disordered" evidence="7">
    <location>
        <begin position="34"/>
        <end position="63"/>
    </location>
</feature>
<organism evidence="9 10">
    <name type="scientific">Coccomyxa viridis</name>
    <dbReference type="NCBI Taxonomy" id="1274662"/>
    <lineage>
        <taxon>Eukaryota</taxon>
        <taxon>Viridiplantae</taxon>
        <taxon>Chlorophyta</taxon>
        <taxon>core chlorophytes</taxon>
        <taxon>Trebouxiophyceae</taxon>
        <taxon>Trebouxiophyceae incertae sedis</taxon>
        <taxon>Coccomyxaceae</taxon>
        <taxon>Coccomyxa</taxon>
    </lineage>
</organism>
<evidence type="ECO:0000313" key="9">
    <source>
        <dbReference type="EMBL" id="CAL5225208.1"/>
    </source>
</evidence>
<reference evidence="9 10" key="1">
    <citation type="submission" date="2024-06" db="EMBL/GenBank/DDBJ databases">
        <authorList>
            <person name="Kraege A."/>
            <person name="Thomma B."/>
        </authorList>
    </citation>
    <scope>NUCLEOTIDE SEQUENCE [LARGE SCALE GENOMIC DNA]</scope>
</reference>
<feature type="signal peptide" evidence="8">
    <location>
        <begin position="1"/>
        <end position="17"/>
    </location>
</feature>
<protein>
    <recommendedName>
        <fullName evidence="3">UDP-N-acetylglucosamine diphosphorylase</fullName>
        <ecNumber evidence="3">2.7.7.23</ecNumber>
    </recommendedName>
</protein>
<evidence type="ECO:0000256" key="6">
    <source>
        <dbReference type="ARBA" id="ARBA00048493"/>
    </source>
</evidence>
<feature type="chain" id="PRO_5047356994" description="UDP-N-acetylglucosamine diphosphorylase" evidence="8">
    <location>
        <begin position="18"/>
        <end position="581"/>
    </location>
</feature>
<dbReference type="CDD" id="cd04193">
    <property type="entry name" value="UDPGlcNAc_PPase"/>
    <property type="match status" value="1"/>
</dbReference>
<proteinExistence type="inferred from homology"/>
<dbReference type="EMBL" id="CAXHTA020000012">
    <property type="protein sequence ID" value="CAL5225208.1"/>
    <property type="molecule type" value="Genomic_DNA"/>
</dbReference>
<sequence>MSVGLMAKLLIYPLALAGLGFAYRRYQDRLPPWARVQPNKKVDGQASAQQPHSKKQLRQVNGAAHENISEDIKSLDLQHIKHIFERSTEAAEASSSTQITPLQPGDVKCIDSVSDGEEMRWIRAGFKLIAQGKLGVILLAGGQGTRLGSSAPKGCYDIGLPSRKSLFQLFAERIARVQKLAAEGVPKDVLPRKPIRWYIMTSAATDADTKAFFRQRSFFGLDESQIVFFQQGTLPCLTEQGEVILETPTSVARAPDGNGGLYTALQREGILQDMEQHGVECLDCVSVDNALVRTADPLFAGFCHEQQAECGARVLSKAYPEERVGVFARKNGKVEVVEYSELDPKEAAATFDSDTDGSKADNGKQAKRSWSMFGRQSKAQLKYNWSNVCMHYFTREFLALAADHVRSEGVYHIAKKKIPSKDGPVQGIKLELFIFDTFPLAERVALLEVHRHEEFAPVKNAPGSASDSPDTARQAILKLHTKLVNRAGGRIRLPKGCEGLEVSPTVSYSGEGLRAICRGRTFRQAHDVFLQGLVPDKALSRELNQARKTDLRTPGATPLVTPGMTPCGSPRGSAPSTPFRK</sequence>
<comment type="similarity">
    <text evidence="2">Belongs to the UDPGP type 1 family.</text>
</comment>
<gene>
    <name evidence="9" type="primary">g7992</name>
    <name evidence="9" type="ORF">VP750_LOCUS6867</name>
</gene>
<dbReference type="Gene3D" id="3.90.550.10">
    <property type="entry name" value="Spore Coat Polysaccharide Biosynthesis Protein SpsA, Chain A"/>
    <property type="match status" value="1"/>
</dbReference>
<keyword evidence="10" id="KW-1185">Reference proteome</keyword>
<dbReference type="Proteomes" id="UP001497392">
    <property type="component" value="Unassembled WGS sequence"/>
</dbReference>
<dbReference type="InterPro" id="IPR039741">
    <property type="entry name" value="UDP-sugar_pyrophosphorylase"/>
</dbReference>
<dbReference type="Pfam" id="PF01704">
    <property type="entry name" value="UDPGP"/>
    <property type="match status" value="1"/>
</dbReference>
<accession>A0ABP1G449</accession>
<evidence type="ECO:0000313" key="10">
    <source>
        <dbReference type="Proteomes" id="UP001497392"/>
    </source>
</evidence>
<evidence type="ECO:0000256" key="1">
    <source>
        <dbReference type="ARBA" id="ARBA00005208"/>
    </source>
</evidence>
<feature type="region of interest" description="Disordered" evidence="7">
    <location>
        <begin position="348"/>
        <end position="367"/>
    </location>
</feature>
<evidence type="ECO:0000256" key="7">
    <source>
        <dbReference type="SAM" id="MobiDB-lite"/>
    </source>
</evidence>
<evidence type="ECO:0000256" key="5">
    <source>
        <dbReference type="ARBA" id="ARBA00022695"/>
    </source>
</evidence>
<dbReference type="PANTHER" id="PTHR11952:SF2">
    <property type="entry name" value="LD24639P"/>
    <property type="match status" value="1"/>
</dbReference>
<evidence type="ECO:0000256" key="2">
    <source>
        <dbReference type="ARBA" id="ARBA00010401"/>
    </source>
</evidence>
<comment type="pathway">
    <text evidence="1">Nucleotide-sugar biosynthesis; UDP-N-acetyl-alpha-D-glucosamine biosynthesis; UDP-N-acetyl-alpha-D-glucosamine from N-acetyl-alpha-D-glucosamine 1-phosphate: step 1/1.</text>
</comment>
<evidence type="ECO:0000256" key="3">
    <source>
        <dbReference type="ARBA" id="ARBA00012457"/>
    </source>
</evidence>